<dbReference type="InterPro" id="IPR009000">
    <property type="entry name" value="Transl_B-barrel_sf"/>
</dbReference>
<evidence type="ECO:0000256" key="5">
    <source>
        <dbReference type="ARBA" id="ARBA00022553"/>
    </source>
</evidence>
<dbReference type="OrthoDB" id="342024at2759"/>
<keyword evidence="7" id="KW-0251">Elongation factor</keyword>
<feature type="domain" description="Translation elongation factor EFTu-like" evidence="11">
    <location>
        <begin position="144"/>
        <end position="210"/>
    </location>
</feature>
<dbReference type="PANTHER" id="PTHR23115">
    <property type="entry name" value="TRANSLATION FACTOR"/>
    <property type="match status" value="1"/>
</dbReference>
<evidence type="ECO:0000313" key="13">
    <source>
        <dbReference type="EMBL" id="CAD7241071.1"/>
    </source>
</evidence>
<dbReference type="InterPro" id="IPR009001">
    <property type="entry name" value="Transl_elong_EF1A/Init_IF2_C"/>
</dbReference>
<dbReference type="CDD" id="cd03705">
    <property type="entry name" value="EF1_alpha_III"/>
    <property type="match status" value="1"/>
</dbReference>
<evidence type="ECO:0000259" key="11">
    <source>
        <dbReference type="Pfam" id="PF03144"/>
    </source>
</evidence>
<comment type="similarity">
    <text evidence="3">Belongs to the TRAFAC class translation factor GTPase superfamily. Classic translation factor GTPase family. EF-Tu/EF-1A subfamily.</text>
</comment>
<keyword evidence="4" id="KW-0963">Cytoplasm</keyword>
<evidence type="ECO:0000256" key="6">
    <source>
        <dbReference type="ARBA" id="ARBA00022741"/>
    </source>
</evidence>
<evidence type="ECO:0000259" key="12">
    <source>
        <dbReference type="Pfam" id="PF22594"/>
    </source>
</evidence>
<dbReference type="GO" id="GO:0005525">
    <property type="term" value="F:GTP binding"/>
    <property type="evidence" value="ECO:0007669"/>
    <property type="project" value="UniProtKB-KW"/>
</dbReference>
<dbReference type="EMBL" id="CAJPEV010000092">
    <property type="protein sequence ID" value="CAG0880434.1"/>
    <property type="molecule type" value="Genomic_DNA"/>
</dbReference>
<dbReference type="GO" id="GO:0003746">
    <property type="term" value="F:translation elongation factor activity"/>
    <property type="evidence" value="ECO:0007669"/>
    <property type="project" value="UniProtKB-KW"/>
</dbReference>
<dbReference type="Proteomes" id="UP000677054">
    <property type="component" value="Unassembled WGS sequence"/>
</dbReference>
<dbReference type="Gene3D" id="2.40.30.10">
    <property type="entry name" value="Translation factors"/>
    <property type="match status" value="2"/>
</dbReference>
<gene>
    <name evidence="13" type="ORF">DSTB1V02_LOCUS1073</name>
</gene>
<dbReference type="InterPro" id="IPR050100">
    <property type="entry name" value="TRAFAC_GTPase_members"/>
</dbReference>
<dbReference type="SUPFAM" id="SSF50465">
    <property type="entry name" value="EF-Tu/eEF-1alpha/eIF2-gamma C-terminal domain"/>
    <property type="match status" value="1"/>
</dbReference>
<proteinExistence type="inferred from homology"/>
<evidence type="ECO:0000256" key="3">
    <source>
        <dbReference type="ARBA" id="ARBA00007249"/>
    </source>
</evidence>
<protein>
    <recommendedName>
        <fullName evidence="15">Elongation factor 1-alpha</fullName>
    </recommendedName>
</protein>
<keyword evidence="6" id="KW-0547">Nucleotide-binding</keyword>
<evidence type="ECO:0000256" key="4">
    <source>
        <dbReference type="ARBA" id="ARBA00022490"/>
    </source>
</evidence>
<name>A0A7R8X7G1_9CRUS</name>
<sequence length="346" mass="37883">MGKEKIHINIVVIGHVDSGKSTTTGHLIYKCGGIDKRTIEKFEKEAQEARYEEIVKEVSSYIKKIGYNPSAVPFVAISGWHGDNMLEVSEKMSWWKGWKVERKEGNAEGKTLLDALDAILPPSRPTDKALRLPLQDVYKIGGIGTVPVGRVETGVLKPGMVVTFAPVNITTEVKSVEMHHEALTEAVPGDNVGFNVKNVSVKELRRGYVVGDSKNNPPKAAQDFLAQVIVLNHPGQISNGYTPVLDCHTAHIACKFSEIKEKCDRRTGKTVEENPKSVKSGDAAMVLLVPSKPMCVEAFSNFPPLGRFAVRDMRQTVAVGVIKNVTPKDMTTGKVTKAAEKAQKKK</sequence>
<dbReference type="GO" id="GO:0003924">
    <property type="term" value="F:GTPase activity"/>
    <property type="evidence" value="ECO:0007669"/>
    <property type="project" value="InterPro"/>
</dbReference>
<comment type="function">
    <text evidence="1">This protein promotes the GTP-dependent binding of aminoacyl-tRNA to the A-site of ribosomes during protein biosynthesis.</text>
</comment>
<evidence type="ECO:0000256" key="1">
    <source>
        <dbReference type="ARBA" id="ARBA00003982"/>
    </source>
</evidence>
<evidence type="ECO:0000313" key="14">
    <source>
        <dbReference type="Proteomes" id="UP000677054"/>
    </source>
</evidence>
<evidence type="ECO:0008006" key="15">
    <source>
        <dbReference type="Google" id="ProtNLM"/>
    </source>
</evidence>
<dbReference type="FunFam" id="2.40.30.10:FF:000003">
    <property type="entry name" value="Elongation factor 1-alpha"/>
    <property type="match status" value="1"/>
</dbReference>
<dbReference type="Pfam" id="PF22594">
    <property type="entry name" value="GTP-eEF1A_C"/>
    <property type="match status" value="1"/>
</dbReference>
<dbReference type="EMBL" id="LR899609">
    <property type="protein sequence ID" value="CAD7241071.1"/>
    <property type="molecule type" value="Genomic_DNA"/>
</dbReference>
<dbReference type="CDD" id="cd03693">
    <property type="entry name" value="EF1_alpha_II"/>
    <property type="match status" value="1"/>
</dbReference>
<evidence type="ECO:0000256" key="8">
    <source>
        <dbReference type="ARBA" id="ARBA00022917"/>
    </source>
</evidence>
<keyword evidence="14" id="KW-1185">Reference proteome</keyword>
<dbReference type="InterPro" id="IPR004161">
    <property type="entry name" value="EFTu-like_2"/>
</dbReference>
<organism evidence="13">
    <name type="scientific">Darwinula stevensoni</name>
    <dbReference type="NCBI Taxonomy" id="69355"/>
    <lineage>
        <taxon>Eukaryota</taxon>
        <taxon>Metazoa</taxon>
        <taxon>Ecdysozoa</taxon>
        <taxon>Arthropoda</taxon>
        <taxon>Crustacea</taxon>
        <taxon>Oligostraca</taxon>
        <taxon>Ostracoda</taxon>
        <taxon>Podocopa</taxon>
        <taxon>Podocopida</taxon>
        <taxon>Darwinulocopina</taxon>
        <taxon>Darwinuloidea</taxon>
        <taxon>Darwinulidae</taxon>
        <taxon>Darwinula</taxon>
    </lineage>
</organism>
<dbReference type="FunFam" id="2.40.30.10:FF:000005">
    <property type="entry name" value="Elongation factor 1-alpha"/>
    <property type="match status" value="1"/>
</dbReference>
<keyword evidence="8" id="KW-0648">Protein biosynthesis</keyword>
<feature type="domain" description="Tr-type G" evidence="10">
    <location>
        <begin position="6"/>
        <end position="44"/>
    </location>
</feature>
<dbReference type="SUPFAM" id="SSF50447">
    <property type="entry name" value="Translation proteins"/>
    <property type="match status" value="1"/>
</dbReference>
<keyword evidence="5" id="KW-0597">Phosphoprotein</keyword>
<feature type="domain" description="GTP-eEF1A C-terminal" evidence="12">
    <location>
        <begin position="224"/>
        <end position="323"/>
    </location>
</feature>
<accession>A0A7R8X7G1</accession>
<comment type="subcellular location">
    <subcellularLocation>
        <location evidence="2">Cytoplasm</location>
    </subcellularLocation>
</comment>
<dbReference type="InterPro" id="IPR027417">
    <property type="entry name" value="P-loop_NTPase"/>
</dbReference>
<evidence type="ECO:0000259" key="10">
    <source>
        <dbReference type="Pfam" id="PF00009"/>
    </source>
</evidence>
<evidence type="ECO:0000256" key="7">
    <source>
        <dbReference type="ARBA" id="ARBA00022768"/>
    </source>
</evidence>
<dbReference type="Gene3D" id="3.40.50.300">
    <property type="entry name" value="P-loop containing nucleotide triphosphate hydrolases"/>
    <property type="match status" value="2"/>
</dbReference>
<dbReference type="Pfam" id="PF00009">
    <property type="entry name" value="GTP_EFTU"/>
    <property type="match status" value="1"/>
</dbReference>
<dbReference type="SUPFAM" id="SSF52540">
    <property type="entry name" value="P-loop containing nucleoside triphosphate hydrolases"/>
    <property type="match status" value="1"/>
</dbReference>
<dbReference type="GO" id="GO:0005737">
    <property type="term" value="C:cytoplasm"/>
    <property type="evidence" value="ECO:0007669"/>
    <property type="project" value="UniProtKB-SubCell"/>
</dbReference>
<dbReference type="AlphaFoldDB" id="A0A7R8X7G1"/>
<dbReference type="InterPro" id="IPR054696">
    <property type="entry name" value="GTP-eEF1A_C"/>
</dbReference>
<keyword evidence="9" id="KW-0342">GTP-binding</keyword>
<evidence type="ECO:0000256" key="9">
    <source>
        <dbReference type="ARBA" id="ARBA00023134"/>
    </source>
</evidence>
<reference evidence="13" key="1">
    <citation type="submission" date="2020-11" db="EMBL/GenBank/DDBJ databases">
        <authorList>
            <person name="Tran Van P."/>
        </authorList>
    </citation>
    <scope>NUCLEOTIDE SEQUENCE</scope>
</reference>
<dbReference type="Pfam" id="PF03144">
    <property type="entry name" value="GTP_EFTU_D2"/>
    <property type="match status" value="1"/>
</dbReference>
<dbReference type="InterPro" id="IPR000795">
    <property type="entry name" value="T_Tr_GTP-bd_dom"/>
</dbReference>
<evidence type="ECO:0000256" key="2">
    <source>
        <dbReference type="ARBA" id="ARBA00004496"/>
    </source>
</evidence>